<sequence>MNFNADILTFTNPSSVYYLDNPSTELVDQVVQGASRLTTQRVVDFVRVAARILKAYKSRQDNIKDADNVNGFILSALKYSSLSPLRGLAARIRVSHNNRKQFLGKATLSSR</sequence>
<accession>A0A817W4X1</accession>
<comment type="caution">
    <text evidence="1">The sequence shown here is derived from an EMBL/GenBank/DDBJ whole genome shotgun (WGS) entry which is preliminary data.</text>
</comment>
<name>A0A817W4X1_9BILA</name>
<evidence type="ECO:0000313" key="1">
    <source>
        <dbReference type="EMBL" id="CAF3349130.1"/>
    </source>
</evidence>
<evidence type="ECO:0000313" key="2">
    <source>
        <dbReference type="Proteomes" id="UP000663825"/>
    </source>
</evidence>
<dbReference type="AlphaFoldDB" id="A0A817W4X1"/>
<protein>
    <submittedName>
        <fullName evidence="1">Uncharacterized protein</fullName>
    </submittedName>
</protein>
<dbReference type="EMBL" id="CAJNXB010003975">
    <property type="protein sequence ID" value="CAF3349130.1"/>
    <property type="molecule type" value="Genomic_DNA"/>
</dbReference>
<organism evidence="1 2">
    <name type="scientific">Rotaria socialis</name>
    <dbReference type="NCBI Taxonomy" id="392032"/>
    <lineage>
        <taxon>Eukaryota</taxon>
        <taxon>Metazoa</taxon>
        <taxon>Spiralia</taxon>
        <taxon>Gnathifera</taxon>
        <taxon>Rotifera</taxon>
        <taxon>Eurotatoria</taxon>
        <taxon>Bdelloidea</taxon>
        <taxon>Philodinida</taxon>
        <taxon>Philodinidae</taxon>
        <taxon>Rotaria</taxon>
    </lineage>
</organism>
<dbReference type="OrthoDB" id="10520779at2759"/>
<proteinExistence type="predicted"/>
<reference evidence="1" key="1">
    <citation type="submission" date="2021-02" db="EMBL/GenBank/DDBJ databases">
        <authorList>
            <person name="Nowell W R."/>
        </authorList>
    </citation>
    <scope>NUCLEOTIDE SEQUENCE</scope>
</reference>
<gene>
    <name evidence="1" type="ORF">TIS948_LOCUS23108</name>
</gene>
<dbReference type="Proteomes" id="UP000663825">
    <property type="component" value="Unassembled WGS sequence"/>
</dbReference>